<feature type="transmembrane region" description="Helical" evidence="12">
    <location>
        <begin position="228"/>
        <end position="249"/>
    </location>
</feature>
<comment type="subcellular location">
    <subcellularLocation>
        <location evidence="1">Cell membrane</location>
        <topology evidence="1">Multi-pass membrane protein</topology>
    </subcellularLocation>
</comment>
<evidence type="ECO:0000256" key="3">
    <source>
        <dbReference type="ARBA" id="ARBA00022475"/>
    </source>
</evidence>
<keyword evidence="11" id="KW-0807">Transducer</keyword>
<feature type="transmembrane region" description="Helical" evidence="12">
    <location>
        <begin position="288"/>
        <end position="306"/>
    </location>
</feature>
<dbReference type="Proteomes" id="UP000504633">
    <property type="component" value="Unplaced"/>
</dbReference>
<reference evidence="15" key="1">
    <citation type="submission" date="2025-08" db="UniProtKB">
        <authorList>
            <consortium name="RefSeq"/>
        </authorList>
    </citation>
    <scope>IDENTIFICATION</scope>
    <source>
        <strain evidence="15">15085-1641.00</strain>
        <tissue evidence="15">Whole body</tissue>
    </source>
</reference>
<evidence type="ECO:0000256" key="2">
    <source>
        <dbReference type="ARBA" id="ARBA00010663"/>
    </source>
</evidence>
<proteinExistence type="inferred from homology"/>
<dbReference type="KEGG" id="dhe:111604369"/>
<organism evidence="14 15">
    <name type="scientific">Drosophila hydei</name>
    <name type="common">Fruit fly</name>
    <dbReference type="NCBI Taxonomy" id="7224"/>
    <lineage>
        <taxon>Eukaryota</taxon>
        <taxon>Metazoa</taxon>
        <taxon>Ecdysozoa</taxon>
        <taxon>Arthropoda</taxon>
        <taxon>Hexapoda</taxon>
        <taxon>Insecta</taxon>
        <taxon>Pterygota</taxon>
        <taxon>Neoptera</taxon>
        <taxon>Endopterygota</taxon>
        <taxon>Diptera</taxon>
        <taxon>Brachycera</taxon>
        <taxon>Muscomorpha</taxon>
        <taxon>Ephydroidea</taxon>
        <taxon>Drosophilidae</taxon>
        <taxon>Drosophila</taxon>
    </lineage>
</organism>
<dbReference type="Pfam" id="PF00001">
    <property type="entry name" value="7tm_1"/>
    <property type="match status" value="1"/>
</dbReference>
<sequence length="525" mass="58288">MYAALMDMSQMLAASLAYAPLESSGAAAAAGVNFSQLSNSSQLDGTTMATVASTSTVGTHNASGEDSSYVKVLDRPETYIVTVIYTLIFIVGVLGNGTLVIIFFRHRSMRNIPNTYRSPLLPDNICTRDQLLLNLCKFLLGRKWLRDVIDSYILSLALADLLVILVCVPVATIIYTQESWPFERNMCRISEFFKDISIGVSVFTLTALSGERYCAIVNPLRKLQTKPLTVFTAVIIWVFAIMLGMPSFIVSDIQSYNISTPNGNITIEVCSPFRSKIYAKYMVVAKASIYYLVPLSIIGVLYIMMAKRLHISARDMPGEQLSIQSRSQARARRHVARMVVVFVVVFFICFFPYHVFELWYHFYPTAEDDFDDFWNVVRIVGFCTSFLNSCVNPVALYCVSGVFRQHFNRYLCCICVKRQPHLRQHSTATGVMDTSVTSMRRSTYVGGGGGGPRASLHMNNNHGVSGAAGGRGGSFHRQDSMALQHAGSINGHAHNVNVGAGVGIGRASIINEKSFIKRYDERTRY</sequence>
<evidence type="ECO:0000256" key="12">
    <source>
        <dbReference type="SAM" id="Phobius"/>
    </source>
</evidence>
<protein>
    <submittedName>
        <fullName evidence="15">Neuropeptide CCHamide-2 receptor</fullName>
    </submittedName>
</protein>
<dbReference type="OMA" id="INGHAHN"/>
<feature type="transmembrane region" description="Helical" evidence="12">
    <location>
        <begin position="152"/>
        <end position="176"/>
    </location>
</feature>
<dbReference type="GeneID" id="111604369"/>
<dbReference type="CDD" id="cd15927">
    <property type="entry name" value="7tmA_Bombesin_R-like"/>
    <property type="match status" value="1"/>
</dbReference>
<dbReference type="InterPro" id="IPR001556">
    <property type="entry name" value="Bombsn_rcpt-like"/>
</dbReference>
<feature type="transmembrane region" description="Helical" evidence="12">
    <location>
        <begin position="79"/>
        <end position="104"/>
    </location>
</feature>
<dbReference type="InterPro" id="IPR000276">
    <property type="entry name" value="GPCR_Rhodpsn"/>
</dbReference>
<dbReference type="InterPro" id="IPR017452">
    <property type="entry name" value="GPCR_Rhodpsn_7TM"/>
</dbReference>
<keyword evidence="6" id="KW-0297">G-protein coupled receptor</keyword>
<dbReference type="PRINTS" id="PR00358">
    <property type="entry name" value="BOMBESINR"/>
</dbReference>
<accession>A0A6J2T0M5</accession>
<feature type="domain" description="G-protein coupled receptors family 1 profile" evidence="13">
    <location>
        <begin position="95"/>
        <end position="396"/>
    </location>
</feature>
<dbReference type="PANTHER" id="PTHR45695:SF24">
    <property type="entry name" value="NEUROPEPTIDE CCHAMIDE-2 RECEPTOR"/>
    <property type="match status" value="1"/>
</dbReference>
<name>A0A6J2T0M5_DROHY</name>
<gene>
    <name evidence="15" type="primary">LOC111604369</name>
</gene>
<feature type="transmembrane region" description="Helical" evidence="12">
    <location>
        <begin position="335"/>
        <end position="356"/>
    </location>
</feature>
<dbReference type="AlphaFoldDB" id="A0A6J2T0M5"/>
<dbReference type="PANTHER" id="PTHR45695">
    <property type="entry name" value="LEUCOKININ RECEPTOR-RELATED"/>
    <property type="match status" value="1"/>
</dbReference>
<feature type="transmembrane region" description="Helical" evidence="12">
    <location>
        <begin position="376"/>
        <end position="399"/>
    </location>
</feature>
<evidence type="ECO:0000256" key="11">
    <source>
        <dbReference type="ARBA" id="ARBA00023224"/>
    </source>
</evidence>
<feature type="transmembrane region" description="Helical" evidence="12">
    <location>
        <begin position="196"/>
        <end position="216"/>
    </location>
</feature>
<evidence type="ECO:0000313" key="14">
    <source>
        <dbReference type="Proteomes" id="UP000504633"/>
    </source>
</evidence>
<keyword evidence="9 15" id="KW-0675">Receptor</keyword>
<keyword evidence="8" id="KW-1015">Disulfide bond</keyword>
<evidence type="ECO:0000259" key="13">
    <source>
        <dbReference type="PROSITE" id="PS50262"/>
    </source>
</evidence>
<dbReference type="GO" id="GO:0005886">
    <property type="term" value="C:plasma membrane"/>
    <property type="evidence" value="ECO:0007669"/>
    <property type="project" value="UniProtKB-SubCell"/>
</dbReference>
<evidence type="ECO:0000256" key="1">
    <source>
        <dbReference type="ARBA" id="ARBA00004651"/>
    </source>
</evidence>
<dbReference type="PRINTS" id="PR00237">
    <property type="entry name" value="GPCRRHODOPSN"/>
</dbReference>
<evidence type="ECO:0000313" key="15">
    <source>
        <dbReference type="RefSeq" id="XP_030081985.1"/>
    </source>
</evidence>
<evidence type="ECO:0000256" key="5">
    <source>
        <dbReference type="ARBA" id="ARBA00022989"/>
    </source>
</evidence>
<dbReference type="PROSITE" id="PS50262">
    <property type="entry name" value="G_PROTEIN_RECEP_F1_2"/>
    <property type="match status" value="1"/>
</dbReference>
<evidence type="ECO:0000256" key="6">
    <source>
        <dbReference type="ARBA" id="ARBA00023040"/>
    </source>
</evidence>
<dbReference type="SUPFAM" id="SSF81321">
    <property type="entry name" value="Family A G protein-coupled receptor-like"/>
    <property type="match status" value="2"/>
</dbReference>
<evidence type="ECO:0000256" key="9">
    <source>
        <dbReference type="ARBA" id="ARBA00023170"/>
    </source>
</evidence>
<evidence type="ECO:0000256" key="10">
    <source>
        <dbReference type="ARBA" id="ARBA00023180"/>
    </source>
</evidence>
<evidence type="ECO:0000256" key="4">
    <source>
        <dbReference type="ARBA" id="ARBA00022692"/>
    </source>
</evidence>
<keyword evidence="5 12" id="KW-1133">Transmembrane helix</keyword>
<keyword evidence="4 12" id="KW-0812">Transmembrane</keyword>
<keyword evidence="3" id="KW-1003">Cell membrane</keyword>
<keyword evidence="7 12" id="KW-0472">Membrane</keyword>
<dbReference type="Gene3D" id="1.20.1070.10">
    <property type="entry name" value="Rhodopsin 7-helix transmembrane proteins"/>
    <property type="match status" value="1"/>
</dbReference>
<comment type="similarity">
    <text evidence="2">Belongs to the G-protein coupled receptor 1 family.</text>
</comment>
<dbReference type="GO" id="GO:0008188">
    <property type="term" value="F:neuropeptide receptor activity"/>
    <property type="evidence" value="ECO:0007669"/>
    <property type="project" value="TreeGrafter"/>
</dbReference>
<dbReference type="OrthoDB" id="10049706at2759"/>
<dbReference type="RefSeq" id="XP_030081985.1">
    <property type="nucleotide sequence ID" value="XM_030226125.1"/>
</dbReference>
<evidence type="ECO:0000256" key="7">
    <source>
        <dbReference type="ARBA" id="ARBA00023136"/>
    </source>
</evidence>
<evidence type="ECO:0000256" key="8">
    <source>
        <dbReference type="ARBA" id="ARBA00023157"/>
    </source>
</evidence>
<keyword evidence="10" id="KW-0325">Glycoprotein</keyword>
<keyword evidence="14" id="KW-1185">Reference proteome</keyword>